<comment type="caution">
    <text evidence="2">The sequence shown here is derived from an EMBL/GenBank/DDBJ whole genome shotgun (WGS) entry which is preliminary data.</text>
</comment>
<protein>
    <submittedName>
        <fullName evidence="2">YdcF family protein</fullName>
    </submittedName>
</protein>
<dbReference type="CDD" id="cd06259">
    <property type="entry name" value="YdcF-like"/>
    <property type="match status" value="1"/>
</dbReference>
<accession>A0ABV1SEG2</accession>
<feature type="domain" description="DUF218" evidence="1">
    <location>
        <begin position="5"/>
        <end position="130"/>
    </location>
</feature>
<reference evidence="2 3" key="1">
    <citation type="submission" date="2024-01" db="EMBL/GenBank/DDBJ databases">
        <authorList>
            <person name="Deng Y."/>
            <person name="Su J."/>
        </authorList>
    </citation>
    <scope>NUCLEOTIDE SEQUENCE [LARGE SCALE GENOMIC DNA]</scope>
    <source>
        <strain evidence="2 3">CPCC 100088</strain>
    </source>
</reference>
<dbReference type="InterPro" id="IPR003848">
    <property type="entry name" value="DUF218"/>
</dbReference>
<dbReference type="Pfam" id="PF02698">
    <property type="entry name" value="DUF218"/>
    <property type="match status" value="1"/>
</dbReference>
<dbReference type="PANTHER" id="PTHR30336">
    <property type="entry name" value="INNER MEMBRANE PROTEIN, PROBABLE PERMEASE"/>
    <property type="match status" value="1"/>
</dbReference>
<name>A0ABV1SEG2_9RHOB</name>
<dbReference type="PANTHER" id="PTHR30336:SF20">
    <property type="entry name" value="DUF218 DOMAIN-CONTAINING PROTEIN"/>
    <property type="match status" value="1"/>
</dbReference>
<evidence type="ECO:0000313" key="2">
    <source>
        <dbReference type="EMBL" id="MER5171297.1"/>
    </source>
</evidence>
<gene>
    <name evidence="2" type="ORF">VSX56_05850</name>
</gene>
<organism evidence="2 3">
    <name type="scientific">Thioclava kandeliae</name>
    <dbReference type="NCBI Taxonomy" id="3070818"/>
    <lineage>
        <taxon>Bacteria</taxon>
        <taxon>Pseudomonadati</taxon>
        <taxon>Pseudomonadota</taxon>
        <taxon>Alphaproteobacteria</taxon>
        <taxon>Rhodobacterales</taxon>
        <taxon>Paracoccaceae</taxon>
        <taxon>Thioclava</taxon>
    </lineage>
</organism>
<proteinExistence type="predicted"/>
<evidence type="ECO:0000259" key="1">
    <source>
        <dbReference type="Pfam" id="PF02698"/>
    </source>
</evidence>
<dbReference type="InterPro" id="IPR014729">
    <property type="entry name" value="Rossmann-like_a/b/a_fold"/>
</dbReference>
<dbReference type="EMBL" id="JAYWLC010000003">
    <property type="protein sequence ID" value="MER5171297.1"/>
    <property type="molecule type" value="Genomic_DNA"/>
</dbReference>
<dbReference type="Proteomes" id="UP001438953">
    <property type="component" value="Unassembled WGS sequence"/>
</dbReference>
<dbReference type="Gene3D" id="3.40.50.620">
    <property type="entry name" value="HUPs"/>
    <property type="match status" value="1"/>
</dbReference>
<evidence type="ECO:0000313" key="3">
    <source>
        <dbReference type="Proteomes" id="UP001438953"/>
    </source>
</evidence>
<reference evidence="2 3" key="2">
    <citation type="submission" date="2024-06" db="EMBL/GenBank/DDBJ databases">
        <title>Thioclava kandeliae sp. nov. from a rhizosphere soil sample of Kandelia candel in a mangrove.</title>
        <authorList>
            <person name="Mu T."/>
        </authorList>
    </citation>
    <scope>NUCLEOTIDE SEQUENCE [LARGE SCALE GENOMIC DNA]</scope>
    <source>
        <strain evidence="2 3">CPCC 100088</strain>
    </source>
</reference>
<dbReference type="RefSeq" id="WP_350935543.1">
    <property type="nucleotide sequence ID" value="NZ_JAYWLC010000003.1"/>
</dbReference>
<dbReference type="InterPro" id="IPR051599">
    <property type="entry name" value="Cell_Envelope_Assoc"/>
</dbReference>
<sequence>MGDTVILILGAAVWDGGQASPALRRRVLHGLALWREDTARRIICCGGLGRHAPSEADVMAQILRAHGVPRGRITLEARSTDTISNIGNALALDPGLAQARVIVVSDRYHCLRAGLIARGYGLDATTSSPDPSAMRRRAYARAWARDRFALLKTGWWLLGRLRRRC</sequence>
<keyword evidence="3" id="KW-1185">Reference proteome</keyword>